<organism evidence="2 3">
    <name type="scientific">Dentipellis fragilis</name>
    <dbReference type="NCBI Taxonomy" id="205917"/>
    <lineage>
        <taxon>Eukaryota</taxon>
        <taxon>Fungi</taxon>
        <taxon>Dikarya</taxon>
        <taxon>Basidiomycota</taxon>
        <taxon>Agaricomycotina</taxon>
        <taxon>Agaricomycetes</taxon>
        <taxon>Russulales</taxon>
        <taxon>Hericiaceae</taxon>
        <taxon>Dentipellis</taxon>
    </lineage>
</organism>
<sequence length="87" mass="9578">MPQASMQMQIWIVNLFICIMLLSFEHVPRRSSVPASAHAHGARGSVASDRHGAWPLATQQVYSGSWIREAHQPGTVRAAARTQLEAD</sequence>
<protein>
    <submittedName>
        <fullName evidence="2">Uncharacterized protein</fullName>
    </submittedName>
</protein>
<comment type="caution">
    <text evidence="2">The sequence shown here is derived from an EMBL/GenBank/DDBJ whole genome shotgun (WGS) entry which is preliminary data.</text>
</comment>
<dbReference type="Proteomes" id="UP000298327">
    <property type="component" value="Unassembled WGS sequence"/>
</dbReference>
<feature type="transmembrane region" description="Helical" evidence="1">
    <location>
        <begin position="6"/>
        <end position="24"/>
    </location>
</feature>
<dbReference type="EMBL" id="SEOQ01000359">
    <property type="protein sequence ID" value="TFY64848.1"/>
    <property type="molecule type" value="Genomic_DNA"/>
</dbReference>
<evidence type="ECO:0000256" key="1">
    <source>
        <dbReference type="SAM" id="Phobius"/>
    </source>
</evidence>
<reference evidence="2 3" key="1">
    <citation type="submission" date="2019-02" db="EMBL/GenBank/DDBJ databases">
        <title>Genome sequencing of the rare red list fungi Dentipellis fragilis.</title>
        <authorList>
            <person name="Buettner E."/>
            <person name="Kellner H."/>
        </authorList>
    </citation>
    <scope>NUCLEOTIDE SEQUENCE [LARGE SCALE GENOMIC DNA]</scope>
    <source>
        <strain evidence="2 3">DSM 105465</strain>
    </source>
</reference>
<gene>
    <name evidence="2" type="ORF">EVG20_g5812</name>
</gene>
<proteinExistence type="predicted"/>
<dbReference type="AlphaFoldDB" id="A0A4Y9YT05"/>
<keyword evidence="1" id="KW-1133">Transmembrane helix</keyword>
<accession>A0A4Y9YT05</accession>
<evidence type="ECO:0000313" key="2">
    <source>
        <dbReference type="EMBL" id="TFY64848.1"/>
    </source>
</evidence>
<keyword evidence="3" id="KW-1185">Reference proteome</keyword>
<keyword evidence="1" id="KW-0812">Transmembrane</keyword>
<name>A0A4Y9YT05_9AGAM</name>
<keyword evidence="1" id="KW-0472">Membrane</keyword>
<evidence type="ECO:0000313" key="3">
    <source>
        <dbReference type="Proteomes" id="UP000298327"/>
    </source>
</evidence>